<name>A0A5B6V8P6_9ROSI</name>
<accession>A0A5B6V8P6</accession>
<dbReference type="EMBL" id="SMMG02000007">
    <property type="protein sequence ID" value="KAA3465411.1"/>
    <property type="molecule type" value="Genomic_DNA"/>
</dbReference>
<evidence type="ECO:0000313" key="2">
    <source>
        <dbReference type="Proteomes" id="UP000325315"/>
    </source>
</evidence>
<dbReference type="OrthoDB" id="10527241at2759"/>
<evidence type="ECO:0000313" key="1">
    <source>
        <dbReference type="EMBL" id="KAA3465411.1"/>
    </source>
</evidence>
<keyword evidence="2" id="KW-1185">Reference proteome</keyword>
<dbReference type="PANTHER" id="PTHR33067">
    <property type="entry name" value="RNA-DIRECTED DNA POLYMERASE-RELATED"/>
    <property type="match status" value="1"/>
</dbReference>
<evidence type="ECO:0008006" key="3">
    <source>
        <dbReference type="Google" id="ProtNLM"/>
    </source>
</evidence>
<comment type="caution">
    <text evidence="1">The sequence shown here is derived from an EMBL/GenBank/DDBJ whole genome shotgun (WGS) entry which is preliminary data.</text>
</comment>
<organism evidence="1 2">
    <name type="scientific">Gossypium australe</name>
    <dbReference type="NCBI Taxonomy" id="47621"/>
    <lineage>
        <taxon>Eukaryota</taxon>
        <taxon>Viridiplantae</taxon>
        <taxon>Streptophyta</taxon>
        <taxon>Embryophyta</taxon>
        <taxon>Tracheophyta</taxon>
        <taxon>Spermatophyta</taxon>
        <taxon>Magnoliopsida</taxon>
        <taxon>eudicotyledons</taxon>
        <taxon>Gunneridae</taxon>
        <taxon>Pentapetalae</taxon>
        <taxon>rosids</taxon>
        <taxon>malvids</taxon>
        <taxon>Malvales</taxon>
        <taxon>Malvaceae</taxon>
        <taxon>Malvoideae</taxon>
        <taxon>Gossypium</taxon>
    </lineage>
</organism>
<dbReference type="InterPro" id="IPR021109">
    <property type="entry name" value="Peptidase_aspartic_dom_sf"/>
</dbReference>
<reference evidence="1" key="1">
    <citation type="submission" date="2019-08" db="EMBL/GenBank/DDBJ databases">
        <authorList>
            <person name="Liu F."/>
        </authorList>
    </citation>
    <scope>NUCLEOTIDE SEQUENCE [LARGE SCALE GENOMIC DNA]</scope>
    <source>
        <strain evidence="1">PA1801</strain>
        <tissue evidence="1">Leaf</tissue>
    </source>
</reference>
<dbReference type="Gene3D" id="2.40.70.10">
    <property type="entry name" value="Acid Proteases"/>
    <property type="match status" value="1"/>
</dbReference>
<proteinExistence type="predicted"/>
<sequence>MAANSQQFRPIIEPTRQVHGLSTPSLEDKIGKFNNYNQPYQPRLPPTQQFQPPTSSLDAIVERLADSTEKFQQKTEMHLQELDKQMSKLALTSRPHKPFVVPHPFLERITKCKNEREEKEILETFRKVEINIPLLDAIKQVSCYTKFLKELYTSKKKLPGNERVSIGENVFTVLQKKIPSKCKDQCMFAISCKIGPLKEPRVIIQIADRLVVYLEGVLEDVLSKVNELIFPADLYIIGIEDDNSIIFFYILLGRSFLSTARTKIDI</sequence>
<protein>
    <recommendedName>
        <fullName evidence="3">Aspartic peptidase</fullName>
    </recommendedName>
</protein>
<dbReference type="AlphaFoldDB" id="A0A5B6V8P6"/>
<dbReference type="PANTHER" id="PTHR33067:SF15">
    <property type="entry name" value="RNA-DIRECTED DNA POLYMERASE"/>
    <property type="match status" value="1"/>
</dbReference>
<gene>
    <name evidence="1" type="ORF">EPI10_000575</name>
</gene>
<dbReference type="Proteomes" id="UP000325315">
    <property type="component" value="Unassembled WGS sequence"/>
</dbReference>